<dbReference type="SUPFAM" id="SSF46785">
    <property type="entry name" value="Winged helix' DNA-binding domain"/>
    <property type="match status" value="1"/>
</dbReference>
<dbReference type="GO" id="GO:0043565">
    <property type="term" value="F:sequence-specific DNA binding"/>
    <property type="evidence" value="ECO:0007669"/>
    <property type="project" value="InterPro"/>
</dbReference>
<dbReference type="GO" id="GO:0008324">
    <property type="term" value="F:monoatomic cation transmembrane transporter activity"/>
    <property type="evidence" value="ECO:0007669"/>
    <property type="project" value="InterPro"/>
</dbReference>
<dbReference type="PROSITE" id="PS50956">
    <property type="entry name" value="HTH_ASNC_2"/>
    <property type="match status" value="1"/>
</dbReference>
<organism evidence="6 7">
    <name type="scientific">Halobacterium salinarum (strain ATCC 33171 / DSM 3754 / JCM 8978 / NBRC 102687 / NCIMB 764 / 91-R6)</name>
    <dbReference type="NCBI Taxonomy" id="2597657"/>
    <lineage>
        <taxon>Archaea</taxon>
        <taxon>Methanobacteriati</taxon>
        <taxon>Methanobacteriota</taxon>
        <taxon>Stenosarchaea group</taxon>
        <taxon>Halobacteria</taxon>
        <taxon>Halobacteriales</taxon>
        <taxon>Halobacteriaceae</taxon>
        <taxon>Halobacterium</taxon>
    </lineage>
</organism>
<dbReference type="Pfam" id="PF13412">
    <property type="entry name" value="HTH_24"/>
    <property type="match status" value="1"/>
</dbReference>
<feature type="domain" description="RCK C-terminal" evidence="5">
    <location>
        <begin position="159"/>
        <end position="247"/>
    </location>
</feature>
<evidence type="ECO:0000256" key="2">
    <source>
        <dbReference type="ARBA" id="ARBA00023125"/>
    </source>
</evidence>
<dbReference type="GO" id="GO:0005829">
    <property type="term" value="C:cytosol"/>
    <property type="evidence" value="ECO:0007669"/>
    <property type="project" value="TreeGrafter"/>
</dbReference>
<dbReference type="GO" id="GO:0006813">
    <property type="term" value="P:potassium ion transport"/>
    <property type="evidence" value="ECO:0007669"/>
    <property type="project" value="InterPro"/>
</dbReference>
<dbReference type="InterPro" id="IPR000485">
    <property type="entry name" value="AsnC-type_HTH_dom"/>
</dbReference>
<evidence type="ECO:0000313" key="7">
    <source>
        <dbReference type="Proteomes" id="UP000323075"/>
    </source>
</evidence>
<dbReference type="Pfam" id="PF02080">
    <property type="entry name" value="TrkA_C"/>
    <property type="match status" value="1"/>
</dbReference>
<dbReference type="PANTHER" id="PTHR30154">
    <property type="entry name" value="LEUCINE-RESPONSIVE REGULATORY PROTEIN"/>
    <property type="match status" value="1"/>
</dbReference>
<evidence type="ECO:0000256" key="1">
    <source>
        <dbReference type="ARBA" id="ARBA00023015"/>
    </source>
</evidence>
<dbReference type="PRINTS" id="PR00033">
    <property type="entry name" value="HTHASNC"/>
</dbReference>
<protein>
    <submittedName>
        <fullName evidence="6">Transcriptional regulator, AsnC family</fullName>
    </submittedName>
</protein>
<dbReference type="AlphaFoldDB" id="A0A663A8J9"/>
<dbReference type="PROSITE" id="PS00519">
    <property type="entry name" value="HTH_ASNC_1"/>
    <property type="match status" value="1"/>
</dbReference>
<dbReference type="Gene3D" id="3.30.70.1450">
    <property type="entry name" value="Regulator of K+ conductance, C-terminal domain"/>
    <property type="match status" value="1"/>
</dbReference>
<dbReference type="GO" id="GO:0043200">
    <property type="term" value="P:response to amino acid"/>
    <property type="evidence" value="ECO:0007669"/>
    <property type="project" value="TreeGrafter"/>
</dbReference>
<name>A0A663A8J9_HALS9</name>
<dbReference type="EMBL" id="VRYN01000003">
    <property type="protein sequence ID" value="TYO76198.1"/>
    <property type="molecule type" value="Genomic_DNA"/>
</dbReference>
<dbReference type="RefSeq" id="WP_148889174.1">
    <property type="nucleotide sequence ID" value="NZ_VRYN01000003.1"/>
</dbReference>
<evidence type="ECO:0000259" key="5">
    <source>
        <dbReference type="PROSITE" id="PS51202"/>
    </source>
</evidence>
<dbReference type="InterPro" id="IPR036721">
    <property type="entry name" value="RCK_C_sf"/>
</dbReference>
<dbReference type="PANTHER" id="PTHR30154:SF34">
    <property type="entry name" value="TRANSCRIPTIONAL REGULATOR AZLB"/>
    <property type="match status" value="1"/>
</dbReference>
<evidence type="ECO:0000259" key="4">
    <source>
        <dbReference type="PROSITE" id="PS50956"/>
    </source>
</evidence>
<dbReference type="InterPro" id="IPR036390">
    <property type="entry name" value="WH_DNA-bd_sf"/>
</dbReference>
<dbReference type="InterPro" id="IPR006037">
    <property type="entry name" value="RCK_C"/>
</dbReference>
<dbReference type="Gene3D" id="1.10.10.10">
    <property type="entry name" value="Winged helix-like DNA-binding domain superfamily/Winged helix DNA-binding domain"/>
    <property type="match status" value="1"/>
</dbReference>
<gene>
    <name evidence="6" type="ORF">APQ99_01755</name>
</gene>
<reference evidence="6 7" key="1">
    <citation type="submission" date="2019-07" db="EMBL/GenBank/DDBJ databases">
        <title>Genomic Encyclopedia of Archaeal and Bacterial Type Strains, Phase II (KMG-II): from individual species to whole genera.</title>
        <authorList>
            <person name="Goeker M."/>
        </authorList>
    </citation>
    <scope>NUCLEOTIDE SEQUENCE [LARGE SCALE GENOMIC DNA]</scope>
    <source>
        <strain evidence="6 7">DSM 3754</strain>
    </source>
</reference>
<keyword evidence="1" id="KW-0805">Transcription regulation</keyword>
<evidence type="ECO:0000313" key="6">
    <source>
        <dbReference type="EMBL" id="TYO76198.1"/>
    </source>
</evidence>
<dbReference type="SUPFAM" id="SSF116726">
    <property type="entry name" value="TrkA C-terminal domain-like"/>
    <property type="match status" value="1"/>
</dbReference>
<keyword evidence="3" id="KW-0804">Transcription</keyword>
<sequence>MSDRLDEVDKRILYNLVRDARNTSAPDIADEVNVSTGTIRNRITHLEAAGIIRGYHAVVSYPQVGGRLTNLYICTSPVPDRDRLSKQVAEIPGVVSVRQLMKGRSNLHVTAVGDDMQELTRIANDLSAIGLDIEEENLLQSEEIRPYHEFGPDDSQDGHTIADFMELSGGAEVVELSVAADAEIAGHTLREANERGVIESDVLVVSIERDDEMLTPRGDTRVRPDDLVTVFCRGGISQETLSVFGKRGSATET</sequence>
<feature type="domain" description="HTH asnC-type" evidence="4">
    <location>
        <begin position="5"/>
        <end position="68"/>
    </location>
</feature>
<dbReference type="Proteomes" id="UP000323075">
    <property type="component" value="Unassembled WGS sequence"/>
</dbReference>
<accession>A0A663A8J9</accession>
<keyword evidence="2" id="KW-0238">DNA-binding</keyword>
<evidence type="ECO:0000256" key="3">
    <source>
        <dbReference type="ARBA" id="ARBA00023163"/>
    </source>
</evidence>
<dbReference type="SMART" id="SM00344">
    <property type="entry name" value="HTH_ASNC"/>
    <property type="match status" value="1"/>
</dbReference>
<dbReference type="InterPro" id="IPR019885">
    <property type="entry name" value="Tscrpt_reg_HTH_AsnC-type_CS"/>
</dbReference>
<dbReference type="InterPro" id="IPR036388">
    <property type="entry name" value="WH-like_DNA-bd_sf"/>
</dbReference>
<comment type="caution">
    <text evidence="6">The sequence shown here is derived from an EMBL/GenBank/DDBJ whole genome shotgun (WGS) entry which is preliminary data.</text>
</comment>
<proteinExistence type="predicted"/>
<dbReference type="PROSITE" id="PS51202">
    <property type="entry name" value="RCK_C"/>
    <property type="match status" value="1"/>
</dbReference>
<dbReference type="InterPro" id="IPR019888">
    <property type="entry name" value="Tscrpt_reg_AsnC-like"/>
</dbReference>